<dbReference type="InterPro" id="IPR033480">
    <property type="entry name" value="sCache_2"/>
</dbReference>
<proteinExistence type="inferred from homology"/>
<comment type="similarity">
    <text evidence="7">Belongs to the methyl-accepting chemotaxis (MCP) protein family.</text>
</comment>
<organism evidence="12 13">
    <name type="scientific">Sulfurimonas gotlandica (strain DSM 19862 / JCM 16533 / GD1)</name>
    <dbReference type="NCBI Taxonomy" id="929558"/>
    <lineage>
        <taxon>Bacteria</taxon>
        <taxon>Pseudomonadati</taxon>
        <taxon>Campylobacterota</taxon>
        <taxon>Epsilonproteobacteria</taxon>
        <taxon>Campylobacterales</taxon>
        <taxon>Sulfurimonadaceae</taxon>
        <taxon>Sulfurimonas</taxon>
    </lineage>
</organism>
<evidence type="ECO:0000256" key="8">
    <source>
        <dbReference type="PROSITE-ProRule" id="PRU00284"/>
    </source>
</evidence>
<dbReference type="CDD" id="cd06225">
    <property type="entry name" value="HAMP"/>
    <property type="match status" value="1"/>
</dbReference>
<dbReference type="InterPro" id="IPR004010">
    <property type="entry name" value="Double_Cache_2"/>
</dbReference>
<evidence type="ECO:0000256" key="3">
    <source>
        <dbReference type="ARBA" id="ARBA00022692"/>
    </source>
</evidence>
<evidence type="ECO:0000256" key="6">
    <source>
        <dbReference type="ARBA" id="ARBA00023224"/>
    </source>
</evidence>
<dbReference type="SMART" id="SM00304">
    <property type="entry name" value="HAMP"/>
    <property type="match status" value="2"/>
</dbReference>
<evidence type="ECO:0000256" key="1">
    <source>
        <dbReference type="ARBA" id="ARBA00004651"/>
    </source>
</evidence>
<dbReference type="PATRIC" id="fig|929558.5.peg.2719"/>
<dbReference type="OrthoDB" id="9776024at2"/>
<dbReference type="eggNOG" id="COG0840">
    <property type="taxonomic scope" value="Bacteria"/>
</dbReference>
<dbReference type="GO" id="GO:0007165">
    <property type="term" value="P:signal transduction"/>
    <property type="evidence" value="ECO:0007669"/>
    <property type="project" value="UniProtKB-KW"/>
</dbReference>
<comment type="caution">
    <text evidence="12">The sequence shown here is derived from an EMBL/GenBank/DDBJ whole genome shotgun (WGS) entry which is preliminary data.</text>
</comment>
<dbReference type="EMBL" id="AFRZ01000001">
    <property type="protein sequence ID" value="EHP31251.1"/>
    <property type="molecule type" value="Genomic_DNA"/>
</dbReference>
<evidence type="ECO:0000256" key="4">
    <source>
        <dbReference type="ARBA" id="ARBA00022989"/>
    </source>
</evidence>
<keyword evidence="5 9" id="KW-0472">Membrane</keyword>
<dbReference type="InterPro" id="IPR003660">
    <property type="entry name" value="HAMP_dom"/>
</dbReference>
<dbReference type="AlphaFoldDB" id="B6BJK6"/>
<comment type="subcellular location">
    <subcellularLocation>
        <location evidence="1">Cell membrane</location>
        <topology evidence="1">Multi-pass membrane protein</topology>
    </subcellularLocation>
</comment>
<dbReference type="Pfam" id="PF00015">
    <property type="entry name" value="MCPsignal"/>
    <property type="match status" value="1"/>
</dbReference>
<evidence type="ECO:0000313" key="13">
    <source>
        <dbReference type="Proteomes" id="UP000006431"/>
    </source>
</evidence>
<evidence type="ECO:0000259" key="11">
    <source>
        <dbReference type="PROSITE" id="PS50885"/>
    </source>
</evidence>
<keyword evidence="2" id="KW-1003">Cell membrane</keyword>
<keyword evidence="3 9" id="KW-0812">Transmembrane</keyword>
<dbReference type="InterPro" id="IPR004089">
    <property type="entry name" value="MCPsignal_dom"/>
</dbReference>
<reference evidence="12 13" key="1">
    <citation type="journal article" date="2012" name="Proc. Natl. Acad. Sci. U.S.A.">
        <title>Genome and physiology of a model Epsilonproteobacterium responsible for sulfide detoxification in marine oxygen depletion zones.</title>
        <authorList>
            <person name="Grote J."/>
            <person name="Schott T."/>
            <person name="Bruckner C.G."/>
            <person name="Glockner F.O."/>
            <person name="Jost G."/>
            <person name="Teeling H."/>
            <person name="Labrenz M."/>
            <person name="Jurgens K."/>
        </authorList>
    </citation>
    <scope>NUCLEOTIDE SEQUENCE [LARGE SCALE GENOMIC DNA]</scope>
    <source>
        <strain evidence="12 13">GD1</strain>
    </source>
</reference>
<dbReference type="SMART" id="SM01049">
    <property type="entry name" value="Cache_2"/>
    <property type="match status" value="2"/>
</dbReference>
<dbReference type="PANTHER" id="PTHR32089">
    <property type="entry name" value="METHYL-ACCEPTING CHEMOTAXIS PROTEIN MCPB"/>
    <property type="match status" value="1"/>
</dbReference>
<dbReference type="Pfam" id="PF08269">
    <property type="entry name" value="dCache_2"/>
    <property type="match status" value="1"/>
</dbReference>
<accession>B6BJK6</accession>
<dbReference type="Proteomes" id="UP000006431">
    <property type="component" value="Unassembled WGS sequence"/>
</dbReference>
<dbReference type="PROSITE" id="PS50111">
    <property type="entry name" value="CHEMOTAXIS_TRANSDUC_2"/>
    <property type="match status" value="1"/>
</dbReference>
<dbReference type="eggNOG" id="COG4564">
    <property type="taxonomic scope" value="Bacteria"/>
</dbReference>
<evidence type="ECO:0000259" key="10">
    <source>
        <dbReference type="PROSITE" id="PS50111"/>
    </source>
</evidence>
<dbReference type="PANTHER" id="PTHR32089:SF114">
    <property type="entry name" value="METHYL-ACCEPTING CHEMOTAXIS PROTEIN MCPB"/>
    <property type="match status" value="1"/>
</dbReference>
<gene>
    <name evidence="12" type="ORF">SMGD1_2729</name>
</gene>
<protein>
    <submittedName>
        <fullName evidence="12">Methyl-accepting chemotaxis sensory transducer</fullName>
    </submittedName>
</protein>
<evidence type="ECO:0000313" key="12">
    <source>
        <dbReference type="EMBL" id="EHP31251.1"/>
    </source>
</evidence>
<name>B6BJK6_SULGG</name>
<dbReference type="STRING" id="929558.SMGD1_2729"/>
<feature type="domain" description="Methyl-accepting transducer" evidence="10">
    <location>
        <begin position="434"/>
        <end position="691"/>
    </location>
</feature>
<dbReference type="Pfam" id="PF00672">
    <property type="entry name" value="HAMP"/>
    <property type="match status" value="1"/>
</dbReference>
<dbReference type="Gene3D" id="1.10.287.950">
    <property type="entry name" value="Methyl-accepting chemotaxis protein"/>
    <property type="match status" value="1"/>
</dbReference>
<evidence type="ECO:0000256" key="7">
    <source>
        <dbReference type="ARBA" id="ARBA00029447"/>
    </source>
</evidence>
<keyword evidence="13" id="KW-1185">Reference proteome</keyword>
<dbReference type="HOGENOM" id="CLU_000445_107_21_7"/>
<evidence type="ECO:0000256" key="5">
    <source>
        <dbReference type="ARBA" id="ARBA00023136"/>
    </source>
</evidence>
<evidence type="ECO:0000256" key="9">
    <source>
        <dbReference type="SAM" id="Phobius"/>
    </source>
</evidence>
<evidence type="ECO:0000256" key="2">
    <source>
        <dbReference type="ARBA" id="ARBA00022475"/>
    </source>
</evidence>
<keyword evidence="6 8" id="KW-0807">Transducer</keyword>
<dbReference type="PROSITE" id="PS50885">
    <property type="entry name" value="HAMP"/>
    <property type="match status" value="1"/>
</dbReference>
<dbReference type="SUPFAM" id="SSF58104">
    <property type="entry name" value="Methyl-accepting chemotaxis protein (MCP) signaling domain"/>
    <property type="match status" value="1"/>
</dbReference>
<sequence length="706" mass="78759">MKTISIKMKMVILIISTVIAVSIAIILQSIHGINEMTEQSVSKYKEEAYQNKESELKNYVSVAMKSIESFYARTSKDKIKKEVESDLKEQTDFLFSIIQQAYDKNKNTMSKSELQKHLMHVVESARYGDSGYFWINDKLPRMIMHPIKPSLNGQDLTTFKDPNGVFLFNDMVKSVKSSDAGVVNYHWAKPGFEKPQPKVSYVRKFEPYGWIIGTGAYVSDVTTKMKSEALKTISQMRFGKDGYFWINDTTPKMIMHPIKPALDGKDLSDTKDPNGIFLFTEMAKIAKDKGEGRVDYSWSKPGLDKPVPKMSYVMLFKDWGWVVGTGEYIDNIEAKIQQMRDDANDQIVASTTQIVLSSMLLVFVITIIVSFAADRAIVKPIRNILEVTEDLAMGEGDLTKRVIVESNDEIRDVANNINKFIQKVHESVDGAKKSSFENSSVSNELSSTALQVGTNVEKSVQIVNQTTEHATKTHSQIQIAIEDANKSKHEMLAANEMLNGARDEIVTLTSKVQSSVESEVELAMKIEELSKDTEQVKDVLIVISDIAEQTNLLALNAAIEAARAGEHGRGFAVVADEVRKLAERTQKSLSEINATINIIVQATNSASDEMGKSSKEMAELSVIASEVESKIRLTTEIVNKATQASDKSVQDFEHTGVQIDYIVKGIEEINTISLENARSVEEIASAAEHLNHMTDDLSTKLEQFKT</sequence>
<dbReference type="RefSeq" id="WP_008337175.1">
    <property type="nucleotide sequence ID" value="NZ_AFRZ01000001.1"/>
</dbReference>
<keyword evidence="4 9" id="KW-1133">Transmembrane helix</keyword>
<feature type="domain" description="HAMP" evidence="11">
    <location>
        <begin position="375"/>
        <end position="429"/>
    </location>
</feature>
<dbReference type="SMART" id="SM00283">
    <property type="entry name" value="MA"/>
    <property type="match status" value="1"/>
</dbReference>
<feature type="transmembrane region" description="Helical" evidence="9">
    <location>
        <begin position="354"/>
        <end position="373"/>
    </location>
</feature>
<accession>H1FTE2</accession>
<dbReference type="GO" id="GO:0005886">
    <property type="term" value="C:plasma membrane"/>
    <property type="evidence" value="ECO:0007669"/>
    <property type="project" value="UniProtKB-SubCell"/>
</dbReference>
<dbReference type="Gene3D" id="3.30.450.20">
    <property type="entry name" value="PAS domain"/>
    <property type="match status" value="2"/>
</dbReference>